<dbReference type="AlphaFoldDB" id="A0A383BV91"/>
<reference evidence="2" key="1">
    <citation type="submission" date="2018-05" db="EMBL/GenBank/DDBJ databases">
        <authorList>
            <person name="Lanie J.A."/>
            <person name="Ng W.-L."/>
            <person name="Kazmierczak K.M."/>
            <person name="Andrzejewski T.M."/>
            <person name="Davidsen T.M."/>
            <person name="Wayne K.J."/>
            <person name="Tettelin H."/>
            <person name="Glass J.I."/>
            <person name="Rusch D."/>
            <person name="Podicherti R."/>
            <person name="Tsui H.-C.T."/>
            <person name="Winkler M.E."/>
        </authorList>
    </citation>
    <scope>NUCLEOTIDE SEQUENCE</scope>
</reference>
<name>A0A383BV91_9ZZZZ</name>
<feature type="non-terminal residue" evidence="2">
    <location>
        <position position="78"/>
    </location>
</feature>
<sequence>MAQLKSTTIYGKAKVKEIATDTALTKYLVVDSDGEIHQRSRGTGGSSGSSGTSGSSGSAGSSGSSGNTGTSGNSGNSG</sequence>
<evidence type="ECO:0000256" key="1">
    <source>
        <dbReference type="SAM" id="MobiDB-lite"/>
    </source>
</evidence>
<feature type="region of interest" description="Disordered" evidence="1">
    <location>
        <begin position="32"/>
        <end position="78"/>
    </location>
</feature>
<evidence type="ECO:0000313" key="2">
    <source>
        <dbReference type="EMBL" id="SVE24087.1"/>
    </source>
</evidence>
<gene>
    <name evidence="2" type="ORF">METZ01_LOCUS476941</name>
</gene>
<accession>A0A383BV91</accession>
<proteinExistence type="predicted"/>
<protein>
    <submittedName>
        <fullName evidence="2">Uncharacterized protein</fullName>
    </submittedName>
</protein>
<dbReference type="EMBL" id="UINC01203704">
    <property type="protein sequence ID" value="SVE24087.1"/>
    <property type="molecule type" value="Genomic_DNA"/>
</dbReference>
<organism evidence="2">
    <name type="scientific">marine metagenome</name>
    <dbReference type="NCBI Taxonomy" id="408172"/>
    <lineage>
        <taxon>unclassified sequences</taxon>
        <taxon>metagenomes</taxon>
        <taxon>ecological metagenomes</taxon>
    </lineage>
</organism>
<feature type="compositionally biased region" description="Low complexity" evidence="1">
    <location>
        <begin position="49"/>
        <end position="78"/>
    </location>
</feature>